<dbReference type="NCBIfam" id="TIGR03909">
    <property type="entry name" value="pyrrolys_PylC"/>
    <property type="match status" value="1"/>
</dbReference>
<dbReference type="Gene3D" id="3.30.470.20">
    <property type="entry name" value="ATP-grasp fold, B domain"/>
    <property type="match status" value="1"/>
</dbReference>
<dbReference type="InterPro" id="IPR023890">
    <property type="entry name" value="Pyrrolys_PylC"/>
</dbReference>
<dbReference type="GO" id="GO:0005524">
    <property type="term" value="F:ATP binding"/>
    <property type="evidence" value="ECO:0007669"/>
    <property type="project" value="UniProtKB-UniRule"/>
</dbReference>
<dbReference type="GO" id="GO:0016874">
    <property type="term" value="F:ligase activity"/>
    <property type="evidence" value="ECO:0007669"/>
    <property type="project" value="UniProtKB-KW"/>
</dbReference>
<gene>
    <name evidence="6" type="ORF">SAMN02745691_01781</name>
</gene>
<evidence type="ECO:0000256" key="4">
    <source>
        <dbReference type="PROSITE-ProRule" id="PRU00409"/>
    </source>
</evidence>
<keyword evidence="1" id="KW-0436">Ligase</keyword>
<keyword evidence="7" id="KW-1185">Reference proteome</keyword>
<evidence type="ECO:0000259" key="5">
    <source>
        <dbReference type="PROSITE" id="PS50975"/>
    </source>
</evidence>
<dbReference type="Proteomes" id="UP000184342">
    <property type="component" value="Unassembled WGS sequence"/>
</dbReference>
<dbReference type="InterPro" id="IPR003806">
    <property type="entry name" value="ATP-grasp_PylC-type"/>
</dbReference>
<dbReference type="Gene3D" id="3.40.50.720">
    <property type="entry name" value="NAD(P)-binding Rossmann-like Domain"/>
    <property type="match status" value="1"/>
</dbReference>
<evidence type="ECO:0000256" key="3">
    <source>
        <dbReference type="ARBA" id="ARBA00022840"/>
    </source>
</evidence>
<evidence type="ECO:0000313" key="7">
    <source>
        <dbReference type="Proteomes" id="UP000184342"/>
    </source>
</evidence>
<keyword evidence="3 4" id="KW-0067">ATP-binding</keyword>
<dbReference type="InterPro" id="IPR011761">
    <property type="entry name" value="ATP-grasp"/>
</dbReference>
<dbReference type="Pfam" id="PF21360">
    <property type="entry name" value="PylC-like_N"/>
    <property type="match status" value="1"/>
</dbReference>
<accession>A0A1M6IHP5</accession>
<feature type="domain" description="ATP-grasp" evidence="5">
    <location>
        <begin position="90"/>
        <end position="278"/>
    </location>
</feature>
<dbReference type="PANTHER" id="PTHR43055:SF1">
    <property type="entry name" value="FORMATE-DEPENDENT PHOSPHORIBOSYLGLYCINAMIDE FORMYLTRANSFERASE"/>
    <property type="match status" value="1"/>
</dbReference>
<dbReference type="Pfam" id="PF02655">
    <property type="entry name" value="ATP-grasp_3"/>
    <property type="match status" value="1"/>
</dbReference>
<dbReference type="PANTHER" id="PTHR43055">
    <property type="entry name" value="FORMATE-DEPENDENT PHOSPHORIBOSYLGLYCINAMIDE FORMYLTRANSFERASE"/>
    <property type="match status" value="1"/>
</dbReference>
<dbReference type="RefSeq" id="WP_073994066.1">
    <property type="nucleotide sequence ID" value="NZ_FQYT01000018.1"/>
</dbReference>
<dbReference type="SUPFAM" id="SSF56059">
    <property type="entry name" value="Glutathione synthetase ATP-binding domain-like"/>
    <property type="match status" value="1"/>
</dbReference>
<dbReference type="STRING" id="1122934.SAMN02745691_01781"/>
<dbReference type="GO" id="GO:0046872">
    <property type="term" value="F:metal ion binding"/>
    <property type="evidence" value="ECO:0007669"/>
    <property type="project" value="InterPro"/>
</dbReference>
<dbReference type="AlphaFoldDB" id="A0A1M6IHP5"/>
<dbReference type="SUPFAM" id="SSF52440">
    <property type="entry name" value="PreATP-grasp domain"/>
    <property type="match status" value="1"/>
</dbReference>
<evidence type="ECO:0000313" key="6">
    <source>
        <dbReference type="EMBL" id="SHJ33971.1"/>
    </source>
</evidence>
<dbReference type="GO" id="GO:0005829">
    <property type="term" value="C:cytosol"/>
    <property type="evidence" value="ECO:0007669"/>
    <property type="project" value="TreeGrafter"/>
</dbReference>
<dbReference type="EMBL" id="FQYT01000018">
    <property type="protein sequence ID" value="SHJ33971.1"/>
    <property type="molecule type" value="Genomic_DNA"/>
</dbReference>
<name>A0A1M6IHP5_9FIRM</name>
<proteinExistence type="predicted"/>
<dbReference type="OrthoDB" id="9803907at2"/>
<sequence>MNILIIGAKLQGVEAMYLAGKAGYHVVAVDHNAQAPGAGLADEFVVADVHEEDRMLPMFLKADVVLPVIEDYDVLAKVEEYGIRTGTKVIFDLTAYGISSSKEKSNNLFVENHLPVPGTYPECDYPVILKPDGESGSLHVKKADFPWEAEEYLKAHTDKSTVIQEYLEGRILSLEVVGDGENFCFPLITEVVVDGGHDCKRIIAPAEVDAEEERQMLEIGRKLADILKIKGIFDIEAISHKGKMKLLEIDARLPSQTPISIYHSTGMNLVEMMTDLALGRADEVKILPAQKVCLLQQIQVRGGEIQVMGEKMMGSCSHLRIYKDFFGCTEAVTDYEEGSRDWKGIIIVTGKSRELAMEKFHSFIRNMKEKTGLANWRLAEG</sequence>
<dbReference type="InterPro" id="IPR048764">
    <property type="entry name" value="PylC_N"/>
</dbReference>
<protein>
    <submittedName>
        <fullName evidence="6">Pyrrolysine biosynthesis protein PylC</fullName>
    </submittedName>
</protein>
<evidence type="ECO:0000256" key="1">
    <source>
        <dbReference type="ARBA" id="ARBA00022598"/>
    </source>
</evidence>
<reference evidence="6 7" key="1">
    <citation type="submission" date="2016-11" db="EMBL/GenBank/DDBJ databases">
        <authorList>
            <person name="Jaros S."/>
            <person name="Januszkiewicz K."/>
            <person name="Wedrychowicz H."/>
        </authorList>
    </citation>
    <scope>NUCLEOTIDE SEQUENCE [LARGE SCALE GENOMIC DNA]</scope>
    <source>
        <strain evidence="6 7">DSM 15970</strain>
    </source>
</reference>
<organism evidence="6 7">
    <name type="scientific">Parasporobacterium paucivorans DSM 15970</name>
    <dbReference type="NCBI Taxonomy" id="1122934"/>
    <lineage>
        <taxon>Bacteria</taxon>
        <taxon>Bacillati</taxon>
        <taxon>Bacillota</taxon>
        <taxon>Clostridia</taxon>
        <taxon>Lachnospirales</taxon>
        <taxon>Lachnospiraceae</taxon>
        <taxon>Parasporobacterium</taxon>
    </lineage>
</organism>
<evidence type="ECO:0000256" key="2">
    <source>
        <dbReference type="ARBA" id="ARBA00022741"/>
    </source>
</evidence>
<dbReference type="GO" id="GO:0071524">
    <property type="term" value="P:pyrrolysine biosynthetic process"/>
    <property type="evidence" value="ECO:0007669"/>
    <property type="project" value="InterPro"/>
</dbReference>
<keyword evidence="2 4" id="KW-0547">Nucleotide-binding</keyword>
<dbReference type="InterPro" id="IPR016185">
    <property type="entry name" value="PreATP-grasp_dom_sf"/>
</dbReference>
<dbReference type="PROSITE" id="PS50975">
    <property type="entry name" value="ATP_GRASP"/>
    <property type="match status" value="1"/>
</dbReference>